<feature type="domain" description="GGDEF" evidence="5">
    <location>
        <begin position="575"/>
        <end position="710"/>
    </location>
</feature>
<dbReference type="OrthoDB" id="8864477at2"/>
<dbReference type="CDD" id="cd01949">
    <property type="entry name" value="GGDEF"/>
    <property type="match status" value="1"/>
</dbReference>
<dbReference type="InterPro" id="IPR029787">
    <property type="entry name" value="Nucleotide_cyclase"/>
</dbReference>
<evidence type="ECO:0000259" key="5">
    <source>
        <dbReference type="PROSITE" id="PS50887"/>
    </source>
</evidence>
<feature type="domain" description="EAL" evidence="4">
    <location>
        <begin position="719"/>
        <end position="975"/>
    </location>
</feature>
<dbReference type="SMART" id="SM00267">
    <property type="entry name" value="GGDEF"/>
    <property type="match status" value="1"/>
</dbReference>
<dbReference type="InterPro" id="IPR043128">
    <property type="entry name" value="Rev_trsase/Diguanyl_cyclase"/>
</dbReference>
<dbReference type="Pfam" id="PF00990">
    <property type="entry name" value="GGDEF"/>
    <property type="match status" value="1"/>
</dbReference>
<evidence type="ECO:0000256" key="2">
    <source>
        <dbReference type="ARBA" id="ARBA00023125"/>
    </source>
</evidence>
<dbReference type="Gene3D" id="3.30.70.270">
    <property type="match status" value="1"/>
</dbReference>
<dbReference type="GO" id="GO:0003677">
    <property type="term" value="F:DNA binding"/>
    <property type="evidence" value="ECO:0007669"/>
    <property type="project" value="UniProtKB-KW"/>
</dbReference>
<dbReference type="InterPro" id="IPR046335">
    <property type="entry name" value="LacI/GalR-like_sensor"/>
</dbReference>
<dbReference type="RefSeq" id="WP_106317640.1">
    <property type="nucleotide sequence ID" value="NZ_BOMO01000020.1"/>
</dbReference>
<evidence type="ECO:0000313" key="7">
    <source>
        <dbReference type="Proteomes" id="UP000239415"/>
    </source>
</evidence>
<dbReference type="PANTHER" id="PTHR33121:SF70">
    <property type="entry name" value="SIGNALING PROTEIN YKOW"/>
    <property type="match status" value="1"/>
</dbReference>
<keyword evidence="2" id="KW-0238">DNA-binding</keyword>
<dbReference type="Gene3D" id="3.40.50.2300">
    <property type="match status" value="2"/>
</dbReference>
<dbReference type="Pfam" id="PF00563">
    <property type="entry name" value="EAL"/>
    <property type="match status" value="1"/>
</dbReference>
<dbReference type="SUPFAM" id="SSF55073">
    <property type="entry name" value="Nucleotide cyclase"/>
    <property type="match status" value="1"/>
</dbReference>
<proteinExistence type="predicted"/>
<dbReference type="InterPro" id="IPR035919">
    <property type="entry name" value="EAL_sf"/>
</dbReference>
<dbReference type="PROSITE" id="PS50887">
    <property type="entry name" value="GGDEF"/>
    <property type="match status" value="1"/>
</dbReference>
<keyword evidence="7" id="KW-1185">Reference proteome</keyword>
<dbReference type="SUPFAM" id="SSF141868">
    <property type="entry name" value="EAL domain-like"/>
    <property type="match status" value="1"/>
</dbReference>
<dbReference type="EMBL" id="PVMZ01000004">
    <property type="protein sequence ID" value="PRX22738.1"/>
    <property type="molecule type" value="Genomic_DNA"/>
</dbReference>
<evidence type="ECO:0000256" key="3">
    <source>
        <dbReference type="ARBA" id="ARBA00023163"/>
    </source>
</evidence>
<dbReference type="AlphaFoldDB" id="A0A2T0KH39"/>
<dbReference type="NCBIfam" id="TIGR00254">
    <property type="entry name" value="GGDEF"/>
    <property type="match status" value="1"/>
</dbReference>
<sequence>MSRPFTLGVLSPFIGGWYFGGLLRGISRVALGDNAVMVAVHTLDAGTEQSEVTEPPLTGNHIGTAHADGFIVLINAARADYLAELRAAGKPVVTVSHEYPGIGCQLVLPDNATGVREAVDHLIGHGHRRIGFVGYLDADDVRLRHQGYFQALTDQGITPDPDLLFPAPDNLIEGGEQAARLMIARGMPSTAVICGTDANALGVMRVLTESGCAIPADQAIVGFDDIQGASYCHPRLSSVKQPVTELGMTAARLLLQQLREGPVGGERHYVDTKLTVRESCGCVGGAPRIQLPPDLAELLTGPMSPDARHRLARDLDGGRPEELLGIAHHLRKAALSAVGDLSVDTPARRHAVTNVGELILSLMEAQGRAQYADSDYLQKSASMQYEVSLGLLRSYEEDPRGLAWLCRTPVWAGCLALWRDRDEPSGPSRSLEMVGAFCRDDDATAGHRRPVSALVGTTLPVTAFPPRELLELAWAHPQRALTVAPVKVDDSDWGLLAVVDGIEDRVSSGREPLNQWAALLTFALQHQAVLATLRVQEERFRIAALYDHLTGLPNRSLFVQRLGETLQRIRHRGGARFGVLFLDLDGFKLVNDSLGHDAGDALLTQVAARISSQLPAGDTAARFGGDEFLILVEEVGDPRALSEIADRLQTVLSQPYLLEGHDETVVVGASIGITVGTDRYTNPEDVLRDADIAMYYAKTRRKGSSAIFHEAMHTRVVDRMRVETDLRAALEKQEFELHYQPIIDLRTGRTRSFEALLRWRHPGRGLLAPEQFLAVAEETDLMRPIGLWVMEESCRQLAAWQLGGHGPQPSRLAVNLSVSEFWDPELIDNIAACLAAHRLTTGSLAVEITESVLLRDAAEARAVLDRLHALGCELHIDDFGTGFSSLEALLKLPIDALKIDNSFVAGLGHDPSSEQLVQTILRMGQDLDLDLIAEGIETEDQRQMLSGLGCDYGQGYLFSPPVPPEVAIMVVGHPASA</sequence>
<gene>
    <name evidence="6" type="ORF">CLV67_104266</name>
</gene>
<dbReference type="SUPFAM" id="SSF53822">
    <property type="entry name" value="Periplasmic binding protein-like I"/>
    <property type="match status" value="1"/>
</dbReference>
<accession>A0A2T0KH39</accession>
<reference evidence="6 7" key="1">
    <citation type="submission" date="2018-03" db="EMBL/GenBank/DDBJ databases">
        <title>Genomic Encyclopedia of Archaeal and Bacterial Type Strains, Phase II (KMG-II): from individual species to whole genera.</title>
        <authorList>
            <person name="Goeker M."/>
        </authorList>
    </citation>
    <scope>NUCLEOTIDE SEQUENCE [LARGE SCALE GENOMIC DNA]</scope>
    <source>
        <strain evidence="6 7">DSM 43146</strain>
    </source>
</reference>
<protein>
    <submittedName>
        <fullName evidence="6">Diguanylate cyclase (GGDEF)-like protein</fullName>
    </submittedName>
</protein>
<dbReference type="PANTHER" id="PTHR33121">
    <property type="entry name" value="CYCLIC DI-GMP PHOSPHODIESTERASE PDEF"/>
    <property type="match status" value="1"/>
</dbReference>
<dbReference type="CDD" id="cd06267">
    <property type="entry name" value="PBP1_LacI_sugar_binding-like"/>
    <property type="match status" value="1"/>
</dbReference>
<evidence type="ECO:0000256" key="1">
    <source>
        <dbReference type="ARBA" id="ARBA00023015"/>
    </source>
</evidence>
<keyword evidence="1" id="KW-0805">Transcription regulation</keyword>
<dbReference type="InterPro" id="IPR028082">
    <property type="entry name" value="Peripla_BP_I"/>
</dbReference>
<evidence type="ECO:0000313" key="6">
    <source>
        <dbReference type="EMBL" id="PRX22738.1"/>
    </source>
</evidence>
<dbReference type="InterPro" id="IPR050706">
    <property type="entry name" value="Cyclic-di-GMP_PDE-like"/>
</dbReference>
<dbReference type="GO" id="GO:0071111">
    <property type="term" value="F:cyclic-guanylate-specific phosphodiesterase activity"/>
    <property type="evidence" value="ECO:0007669"/>
    <property type="project" value="InterPro"/>
</dbReference>
<dbReference type="PROSITE" id="PS50883">
    <property type="entry name" value="EAL"/>
    <property type="match status" value="1"/>
</dbReference>
<comment type="caution">
    <text evidence="6">The sequence shown here is derived from an EMBL/GenBank/DDBJ whole genome shotgun (WGS) entry which is preliminary data.</text>
</comment>
<dbReference type="Pfam" id="PF13377">
    <property type="entry name" value="Peripla_BP_3"/>
    <property type="match status" value="1"/>
</dbReference>
<organism evidence="6 7">
    <name type="scientific">Actinoplanes italicus</name>
    <dbReference type="NCBI Taxonomy" id="113567"/>
    <lineage>
        <taxon>Bacteria</taxon>
        <taxon>Bacillati</taxon>
        <taxon>Actinomycetota</taxon>
        <taxon>Actinomycetes</taxon>
        <taxon>Micromonosporales</taxon>
        <taxon>Micromonosporaceae</taxon>
        <taxon>Actinoplanes</taxon>
    </lineage>
</organism>
<dbReference type="InterPro" id="IPR000160">
    <property type="entry name" value="GGDEF_dom"/>
</dbReference>
<dbReference type="SMART" id="SM00052">
    <property type="entry name" value="EAL"/>
    <property type="match status" value="1"/>
</dbReference>
<dbReference type="Gene3D" id="3.20.20.450">
    <property type="entry name" value="EAL domain"/>
    <property type="match status" value="1"/>
</dbReference>
<keyword evidence="3" id="KW-0804">Transcription</keyword>
<dbReference type="CDD" id="cd01948">
    <property type="entry name" value="EAL"/>
    <property type="match status" value="1"/>
</dbReference>
<name>A0A2T0KH39_9ACTN</name>
<dbReference type="InterPro" id="IPR001633">
    <property type="entry name" value="EAL_dom"/>
</dbReference>
<dbReference type="Proteomes" id="UP000239415">
    <property type="component" value="Unassembled WGS sequence"/>
</dbReference>
<evidence type="ECO:0000259" key="4">
    <source>
        <dbReference type="PROSITE" id="PS50883"/>
    </source>
</evidence>